<dbReference type="Gene3D" id="3.90.105.20">
    <property type="match status" value="1"/>
</dbReference>
<dbReference type="Pfam" id="PF00466">
    <property type="entry name" value="Ribosomal_L10"/>
    <property type="match status" value="1"/>
</dbReference>
<dbReference type="CDD" id="cd05796">
    <property type="entry name" value="Ribosomal_P0_like"/>
    <property type="match status" value="1"/>
</dbReference>
<dbReference type="InterPro" id="IPR043141">
    <property type="entry name" value="Ribosomal_uL10-like_sf"/>
</dbReference>
<sequence length="256" mass="29267">MADGRDRFTHFPSSSSAWGFQKLQGPHFFRQVSLTQVKKKPKGRQNLVEEVQKCVDSYARVFVFSVKDMRNKYLKDLREDWNHSRFFLGKNRVVAFALGKTEEKAYRPNLHKIAERLKGQRGLLFTNEPKEAVLQYFNDFLQPDYARTGNVATRTVILESGPLEFPHSMESQLRQLGLPTRLEKGVVTLASEYTVCKKGVALTAEQARILKLFGEQLANFMLPIDCMWSNNGKFESFAKVLDNEMEAGSEGEDSDT</sequence>
<evidence type="ECO:0000256" key="1">
    <source>
        <dbReference type="ARBA" id="ARBA00004046"/>
    </source>
</evidence>
<accession>A0ABM1ES73</accession>
<evidence type="ECO:0000313" key="7">
    <source>
        <dbReference type="Proteomes" id="UP000695022"/>
    </source>
</evidence>
<comment type="similarity">
    <text evidence="2 5">Belongs to the universal ribosomal protein uL10 family.</text>
</comment>
<proteinExistence type="inferred from homology"/>
<evidence type="ECO:0000313" key="8">
    <source>
        <dbReference type="RefSeq" id="XP_014675044.1"/>
    </source>
</evidence>
<dbReference type="SUPFAM" id="SSF160369">
    <property type="entry name" value="Ribosomal protein L10-like"/>
    <property type="match status" value="1"/>
</dbReference>
<keyword evidence="4 5" id="KW-0539">Nucleus</keyword>
<dbReference type="InterPro" id="IPR001790">
    <property type="entry name" value="Ribosomal_uL10"/>
</dbReference>
<dbReference type="Pfam" id="PF17777">
    <property type="entry name" value="RL10P_insert"/>
    <property type="match status" value="1"/>
</dbReference>
<evidence type="ECO:0000259" key="6">
    <source>
        <dbReference type="Pfam" id="PF17777"/>
    </source>
</evidence>
<comment type="subcellular location">
    <subcellularLocation>
        <location evidence="5">Cytoplasm</location>
    </subcellularLocation>
    <subcellularLocation>
        <location evidence="5">Nucleus</location>
        <location evidence="5">Nucleolus</location>
    </subcellularLocation>
</comment>
<comment type="subunit">
    <text evidence="5">Associates with the pre-60S ribosomal particle.</text>
</comment>
<dbReference type="PANTHER" id="PTHR45841">
    <property type="entry name" value="MRNA TURNOVER PROTEIN 4 MRTO4"/>
    <property type="match status" value="1"/>
</dbReference>
<dbReference type="InterPro" id="IPR033867">
    <property type="entry name" value="Mrt4"/>
</dbReference>
<gene>
    <name evidence="8" type="primary">LOC106815130</name>
</gene>
<evidence type="ECO:0000256" key="2">
    <source>
        <dbReference type="ARBA" id="ARBA00008889"/>
    </source>
</evidence>
<dbReference type="RefSeq" id="XP_014675044.1">
    <property type="nucleotide sequence ID" value="XM_014819558.1"/>
</dbReference>
<dbReference type="GeneID" id="106815130"/>
<comment type="function">
    <text evidence="1 5">Component of the ribosome assembly machinery. Nuclear paralog of the ribosomal protein P0, it binds pre-60S subunits at an early stage of assembly in the nucleolus, and is replaced by P0 in cytoplasmic pre-60S subunits and mature 80S ribosomes.</text>
</comment>
<dbReference type="PANTHER" id="PTHR45841:SF1">
    <property type="entry name" value="MRNA TURNOVER PROTEIN 4 HOMOLOG"/>
    <property type="match status" value="1"/>
</dbReference>
<name>A0ABM1ES73_PRICU</name>
<reference evidence="8" key="1">
    <citation type="submission" date="2025-08" db="UniProtKB">
        <authorList>
            <consortium name="RefSeq"/>
        </authorList>
    </citation>
    <scope>IDENTIFICATION</scope>
</reference>
<protein>
    <recommendedName>
        <fullName evidence="5">Ribosome assembly factor mrt4</fullName>
    </recommendedName>
</protein>
<organism evidence="7 8">
    <name type="scientific">Priapulus caudatus</name>
    <name type="common">Priapulid worm</name>
    <dbReference type="NCBI Taxonomy" id="37621"/>
    <lineage>
        <taxon>Eukaryota</taxon>
        <taxon>Metazoa</taxon>
        <taxon>Ecdysozoa</taxon>
        <taxon>Scalidophora</taxon>
        <taxon>Priapulida</taxon>
        <taxon>Priapulimorpha</taxon>
        <taxon>Priapulimorphida</taxon>
        <taxon>Priapulidae</taxon>
        <taxon>Priapulus</taxon>
    </lineage>
</organism>
<dbReference type="Proteomes" id="UP000695022">
    <property type="component" value="Unplaced"/>
</dbReference>
<dbReference type="InterPro" id="IPR040637">
    <property type="entry name" value="Ribosomal_uL10-like_insert"/>
</dbReference>
<dbReference type="InterPro" id="IPR043164">
    <property type="entry name" value="Ribosomal_uL10-like_insert_sf"/>
</dbReference>
<keyword evidence="5" id="KW-0690">Ribosome biogenesis</keyword>
<dbReference type="Gene3D" id="3.30.70.1730">
    <property type="match status" value="1"/>
</dbReference>
<evidence type="ECO:0000256" key="3">
    <source>
        <dbReference type="ARBA" id="ARBA00022490"/>
    </source>
</evidence>
<feature type="domain" description="Large ribosomal subunit protein uL10-like insertion" evidence="6">
    <location>
        <begin position="146"/>
        <end position="214"/>
    </location>
</feature>
<dbReference type="InterPro" id="IPR051742">
    <property type="entry name" value="Ribosome_Assembly_uL10"/>
</dbReference>
<keyword evidence="3 5" id="KW-0963">Cytoplasm</keyword>
<evidence type="ECO:0000256" key="5">
    <source>
        <dbReference type="RuleBase" id="RU364039"/>
    </source>
</evidence>
<keyword evidence="7" id="KW-1185">Reference proteome</keyword>
<evidence type="ECO:0000256" key="4">
    <source>
        <dbReference type="ARBA" id="ARBA00023242"/>
    </source>
</evidence>